<evidence type="ECO:0000256" key="7">
    <source>
        <dbReference type="ARBA" id="ARBA00023136"/>
    </source>
</evidence>
<dbReference type="Gene3D" id="3.30.450.20">
    <property type="entry name" value="PAS domain"/>
    <property type="match status" value="3"/>
</dbReference>
<dbReference type="InterPro" id="IPR003661">
    <property type="entry name" value="HisK_dim/P_dom"/>
</dbReference>
<gene>
    <name evidence="12" type="ORF">OEA66_17615</name>
</gene>
<dbReference type="InterPro" id="IPR003594">
    <property type="entry name" value="HATPase_dom"/>
</dbReference>
<dbReference type="PANTHER" id="PTHR45453">
    <property type="entry name" value="PHOSPHATE REGULON SENSOR PROTEIN PHOR"/>
    <property type="match status" value="1"/>
</dbReference>
<dbReference type="PROSITE" id="PS50109">
    <property type="entry name" value="HIS_KIN"/>
    <property type="match status" value="1"/>
</dbReference>
<evidence type="ECO:0000256" key="2">
    <source>
        <dbReference type="ARBA" id="ARBA00012438"/>
    </source>
</evidence>
<evidence type="ECO:0000256" key="4">
    <source>
        <dbReference type="ARBA" id="ARBA00022679"/>
    </source>
</evidence>
<dbReference type="PANTHER" id="PTHR45453:SF1">
    <property type="entry name" value="PHOSPHATE REGULON SENSOR PROTEIN PHOR"/>
    <property type="match status" value="1"/>
</dbReference>
<dbReference type="InterPro" id="IPR000014">
    <property type="entry name" value="PAS"/>
</dbReference>
<dbReference type="SMART" id="SM00387">
    <property type="entry name" value="HATPase_c"/>
    <property type="match status" value="1"/>
</dbReference>
<keyword evidence="4" id="KW-0808">Transferase</keyword>
<evidence type="ECO:0000256" key="3">
    <source>
        <dbReference type="ARBA" id="ARBA00022553"/>
    </source>
</evidence>
<dbReference type="EC" id="2.7.13.3" evidence="2"/>
<dbReference type="Gene3D" id="1.10.287.130">
    <property type="match status" value="1"/>
</dbReference>
<dbReference type="Gene3D" id="3.30.565.10">
    <property type="entry name" value="Histidine kinase-like ATPase, C-terminal domain"/>
    <property type="match status" value="1"/>
</dbReference>
<keyword evidence="12" id="KW-0547">Nucleotide-binding</keyword>
<dbReference type="InterPro" id="IPR035965">
    <property type="entry name" value="PAS-like_dom_sf"/>
</dbReference>
<dbReference type="Pfam" id="PF02518">
    <property type="entry name" value="HATPase_c"/>
    <property type="match status" value="1"/>
</dbReference>
<keyword evidence="13" id="KW-1185">Reference proteome</keyword>
<dbReference type="InterPro" id="IPR036097">
    <property type="entry name" value="HisK_dim/P_sf"/>
</dbReference>
<keyword evidence="7" id="KW-0472">Membrane</keyword>
<comment type="catalytic activity">
    <reaction evidence="1">
        <text>ATP + protein L-histidine = ADP + protein N-phospho-L-histidine.</text>
        <dbReference type="EC" id="2.7.13.3"/>
    </reaction>
</comment>
<dbReference type="InterPro" id="IPR001610">
    <property type="entry name" value="PAC"/>
</dbReference>
<evidence type="ECO:0000259" key="11">
    <source>
        <dbReference type="PROSITE" id="PS50113"/>
    </source>
</evidence>
<evidence type="ECO:0000313" key="13">
    <source>
        <dbReference type="Proteomes" id="UP001070176"/>
    </source>
</evidence>
<accession>A0ABT3Y7M8</accession>
<dbReference type="PROSITE" id="PS50113">
    <property type="entry name" value="PAC"/>
    <property type="match status" value="1"/>
</dbReference>
<evidence type="ECO:0000256" key="8">
    <source>
        <dbReference type="SAM" id="Coils"/>
    </source>
</evidence>
<evidence type="ECO:0000256" key="5">
    <source>
        <dbReference type="ARBA" id="ARBA00022777"/>
    </source>
</evidence>
<dbReference type="InterPro" id="IPR000700">
    <property type="entry name" value="PAS-assoc_C"/>
</dbReference>
<feature type="domain" description="PAS" evidence="10">
    <location>
        <begin position="192"/>
        <end position="263"/>
    </location>
</feature>
<dbReference type="GO" id="GO:0005524">
    <property type="term" value="F:ATP binding"/>
    <property type="evidence" value="ECO:0007669"/>
    <property type="project" value="UniProtKB-KW"/>
</dbReference>
<proteinExistence type="predicted"/>
<dbReference type="SUPFAM" id="SSF55874">
    <property type="entry name" value="ATPase domain of HSP90 chaperone/DNA topoisomerase II/histidine kinase"/>
    <property type="match status" value="1"/>
</dbReference>
<dbReference type="NCBIfam" id="TIGR00229">
    <property type="entry name" value="sensory_box"/>
    <property type="match status" value="2"/>
</dbReference>
<dbReference type="SUPFAM" id="SSF55785">
    <property type="entry name" value="PYP-like sensor domain (PAS domain)"/>
    <property type="match status" value="3"/>
</dbReference>
<dbReference type="InterPro" id="IPR004358">
    <property type="entry name" value="Sig_transdc_His_kin-like_C"/>
</dbReference>
<reference evidence="12" key="1">
    <citation type="submission" date="2022-10" db="EMBL/GenBank/DDBJ databases">
        <title>Chryseobacterium sp. nov., a novel bacterial species.</title>
        <authorList>
            <person name="Cao Y."/>
        </authorList>
    </citation>
    <scope>NUCLEOTIDE SEQUENCE</scope>
    <source>
        <strain evidence="12">KC 927</strain>
    </source>
</reference>
<dbReference type="InterPro" id="IPR013656">
    <property type="entry name" value="PAS_4"/>
</dbReference>
<name>A0ABT3Y7M8_9FLAO</name>
<feature type="domain" description="PAC" evidence="11">
    <location>
        <begin position="399"/>
        <end position="452"/>
    </location>
</feature>
<evidence type="ECO:0000259" key="10">
    <source>
        <dbReference type="PROSITE" id="PS50112"/>
    </source>
</evidence>
<protein>
    <recommendedName>
        <fullName evidence="2">histidine kinase</fullName>
        <ecNumber evidence="2">2.7.13.3</ecNumber>
    </recommendedName>
</protein>
<dbReference type="InterPro" id="IPR005467">
    <property type="entry name" value="His_kinase_dom"/>
</dbReference>
<dbReference type="SUPFAM" id="SSF47384">
    <property type="entry name" value="Homodimeric domain of signal transducing histidine kinase"/>
    <property type="match status" value="1"/>
</dbReference>
<dbReference type="InterPro" id="IPR013655">
    <property type="entry name" value="PAS_fold_3"/>
</dbReference>
<dbReference type="CDD" id="cd00130">
    <property type="entry name" value="PAS"/>
    <property type="match status" value="1"/>
</dbReference>
<sequence>MVSIYGLLHIFVAVMITQENLSDNSFGLELILQALASSPAPTSIYSGEDMVIRFANAGMLALWGKDVSVIGKPLMEAIPELEGQPFLELLQEVWHSGKTYSISEAPAKLMINGKEVLDYFDYEYKAIKDNHDKTWCILNTALNVTERREFSQQVKEKEEREHALNEEMAATLEELTSTNEELNISMKQLAHSREYIRTIIEQAPVGIAMLKGSEHIIEIANPAILNIWGRTESEVIGRPHEKARPELQGQPVNRWLKEVYNTGKPKINTEFTVKLLHKHGLREAIVNSIYQPIISEDGSISGVLVILEEITQRVLDRRKNENDQQMLALAIDAGELATFYYQPATNLFSGNSLLKNWFGLSSEENIDLSLALAVILQEDRDRVIDAIAHSLSSTSDGQYFIEYRIQNNTDKKVRLLQANGRVFYSQQGQPLSLNGTLRDITEQKKEEQRKDDFMGMVSHELKTPLTSLKAYLQLLQRTEVNTENSRQQNMLEKSVKQVDYMNSMINGFLNVSRLDSGQLHMDKENFDFKTLFSEIEQELLSTNHTRTFIFKSSGSISILADRDKISQVLHNLIGNAVKYSAVNTSIIVEYLTIDNNSIKVNVHDYGIGISVEDQHRIFERYYRVKDNNSRTISGFGIGLYLCKEIIELHHGTIQVKSFQNEGTTFSFVLPIDGQKLNQ</sequence>
<comment type="caution">
    <text evidence="12">The sequence shown here is derived from an EMBL/GenBank/DDBJ whole genome shotgun (WGS) entry which is preliminary data.</text>
</comment>
<evidence type="ECO:0000313" key="12">
    <source>
        <dbReference type="EMBL" id="MCX8534170.1"/>
    </source>
</evidence>
<dbReference type="SMART" id="SM00091">
    <property type="entry name" value="PAS"/>
    <property type="match status" value="3"/>
</dbReference>
<dbReference type="CDD" id="cd00082">
    <property type="entry name" value="HisKA"/>
    <property type="match status" value="1"/>
</dbReference>
<keyword evidence="5" id="KW-0418">Kinase</keyword>
<dbReference type="SMART" id="SM00388">
    <property type="entry name" value="HisKA"/>
    <property type="match status" value="1"/>
</dbReference>
<keyword evidence="6" id="KW-0902">Two-component regulatory system</keyword>
<evidence type="ECO:0000256" key="1">
    <source>
        <dbReference type="ARBA" id="ARBA00000085"/>
    </source>
</evidence>
<dbReference type="InterPro" id="IPR050351">
    <property type="entry name" value="BphY/WalK/GraS-like"/>
</dbReference>
<dbReference type="PRINTS" id="PR00344">
    <property type="entry name" value="BCTRLSENSOR"/>
</dbReference>
<keyword evidence="8" id="KW-0175">Coiled coil</keyword>
<dbReference type="Pfam" id="PF00512">
    <property type="entry name" value="HisKA"/>
    <property type="match status" value="1"/>
</dbReference>
<dbReference type="PROSITE" id="PS50112">
    <property type="entry name" value="PAS"/>
    <property type="match status" value="1"/>
</dbReference>
<keyword evidence="12" id="KW-0067">ATP-binding</keyword>
<feature type="coiled-coil region" evidence="8">
    <location>
        <begin position="147"/>
        <end position="192"/>
    </location>
</feature>
<dbReference type="Proteomes" id="UP001070176">
    <property type="component" value="Unassembled WGS sequence"/>
</dbReference>
<dbReference type="InterPro" id="IPR036890">
    <property type="entry name" value="HATPase_C_sf"/>
</dbReference>
<organism evidence="12 13">
    <name type="scientific">Chryseobacterium luquanense</name>
    <dbReference type="NCBI Taxonomy" id="2983766"/>
    <lineage>
        <taxon>Bacteria</taxon>
        <taxon>Pseudomonadati</taxon>
        <taxon>Bacteroidota</taxon>
        <taxon>Flavobacteriia</taxon>
        <taxon>Flavobacteriales</taxon>
        <taxon>Weeksellaceae</taxon>
        <taxon>Chryseobacterium group</taxon>
        <taxon>Chryseobacterium</taxon>
    </lineage>
</organism>
<dbReference type="SMART" id="SM00086">
    <property type="entry name" value="PAC"/>
    <property type="match status" value="2"/>
</dbReference>
<keyword evidence="3" id="KW-0597">Phosphoprotein</keyword>
<evidence type="ECO:0000259" key="9">
    <source>
        <dbReference type="PROSITE" id="PS50109"/>
    </source>
</evidence>
<dbReference type="EMBL" id="JAOVZV010000021">
    <property type="protein sequence ID" value="MCX8534170.1"/>
    <property type="molecule type" value="Genomic_DNA"/>
</dbReference>
<dbReference type="Pfam" id="PF08447">
    <property type="entry name" value="PAS_3"/>
    <property type="match status" value="1"/>
</dbReference>
<dbReference type="Pfam" id="PF08448">
    <property type="entry name" value="PAS_4"/>
    <property type="match status" value="1"/>
</dbReference>
<feature type="domain" description="Histidine kinase" evidence="9">
    <location>
        <begin position="456"/>
        <end position="673"/>
    </location>
</feature>
<evidence type="ECO:0000256" key="6">
    <source>
        <dbReference type="ARBA" id="ARBA00023012"/>
    </source>
</evidence>